<dbReference type="Proteomes" id="UP001164746">
    <property type="component" value="Chromosome 15"/>
</dbReference>
<keyword evidence="2" id="KW-1185">Reference proteome</keyword>
<name>A0ABY7G3A7_MYAAR</name>
<sequence length="333" mass="36568">MSSSQKAIIHTSPACHIVNAKSLTVKTSQSNGKRQSFKKSSVNASERQSGILFAADHNANGVKYGVTMNVYSGRDNPSWVIDDKDPILDDDHLGYCGFTVQATNALGQTAYKTVGRHTSRTIESMLLRSCPSSLQLSSGLMNHVTSGIMGQIRVTKPQVAKISVTHNNEEDNFTIKIRQTIGGRKKRQAAMCATRFAPENWNYAPVQRSNNCYNYATNIQTNTFAQPGRASGRRYTRTTAANVYAATLRDGLTPLSRPDAGNQCLVALVIWPGEDYHFLRLDNDGSWSQKSGRTRARNVDDSGRRIFDPRTADRGPYVVFAGFLGVGPSANVR</sequence>
<gene>
    <name evidence="1" type="ORF">MAR_013245</name>
</gene>
<reference evidence="1" key="1">
    <citation type="submission" date="2022-11" db="EMBL/GenBank/DDBJ databases">
        <title>Centuries of genome instability and evolution in soft-shell clam transmissible cancer (bioRxiv).</title>
        <authorList>
            <person name="Hart S.F.M."/>
            <person name="Yonemitsu M.A."/>
            <person name="Giersch R.M."/>
            <person name="Beal B.F."/>
            <person name="Arriagada G."/>
            <person name="Davis B.W."/>
            <person name="Ostrander E.A."/>
            <person name="Goff S.P."/>
            <person name="Metzger M.J."/>
        </authorList>
    </citation>
    <scope>NUCLEOTIDE SEQUENCE</scope>
    <source>
        <strain evidence="1">MELC-2E11</strain>
        <tissue evidence="1">Siphon/mantle</tissue>
    </source>
</reference>
<organism evidence="1 2">
    <name type="scientific">Mya arenaria</name>
    <name type="common">Soft-shell clam</name>
    <dbReference type="NCBI Taxonomy" id="6604"/>
    <lineage>
        <taxon>Eukaryota</taxon>
        <taxon>Metazoa</taxon>
        <taxon>Spiralia</taxon>
        <taxon>Lophotrochozoa</taxon>
        <taxon>Mollusca</taxon>
        <taxon>Bivalvia</taxon>
        <taxon>Autobranchia</taxon>
        <taxon>Heteroconchia</taxon>
        <taxon>Euheterodonta</taxon>
        <taxon>Imparidentia</taxon>
        <taxon>Neoheterodontei</taxon>
        <taxon>Myida</taxon>
        <taxon>Myoidea</taxon>
        <taxon>Myidae</taxon>
        <taxon>Mya</taxon>
    </lineage>
</organism>
<proteinExistence type="predicted"/>
<evidence type="ECO:0000313" key="2">
    <source>
        <dbReference type="Proteomes" id="UP001164746"/>
    </source>
</evidence>
<accession>A0ABY7G3A7</accession>
<protein>
    <submittedName>
        <fullName evidence="1">IMSP1-like protein</fullName>
    </submittedName>
</protein>
<dbReference type="EMBL" id="CP111026">
    <property type="protein sequence ID" value="WAR27541.1"/>
    <property type="molecule type" value="Genomic_DNA"/>
</dbReference>
<evidence type="ECO:0000313" key="1">
    <source>
        <dbReference type="EMBL" id="WAR27541.1"/>
    </source>
</evidence>